<name>A0A081DBG7_NONUL</name>
<feature type="transmembrane region" description="Helical" evidence="1">
    <location>
        <begin position="129"/>
        <end position="147"/>
    </location>
</feature>
<evidence type="ECO:0000256" key="1">
    <source>
        <dbReference type="SAM" id="Phobius"/>
    </source>
</evidence>
<feature type="transmembrane region" description="Helical" evidence="1">
    <location>
        <begin position="298"/>
        <end position="316"/>
    </location>
</feature>
<evidence type="ECO:0000313" key="2">
    <source>
        <dbReference type="EMBL" id="GAK76263.1"/>
    </source>
</evidence>
<feature type="transmembrane region" description="Helical" evidence="1">
    <location>
        <begin position="159"/>
        <end position="186"/>
    </location>
</feature>
<gene>
    <name evidence="2" type="ORF">JCM19296_1860</name>
</gene>
<organism evidence="2 3">
    <name type="scientific">Nonlabens ulvanivorans</name>
    <name type="common">Persicivirga ulvanivorans</name>
    <dbReference type="NCBI Taxonomy" id="906888"/>
    <lineage>
        <taxon>Bacteria</taxon>
        <taxon>Pseudomonadati</taxon>
        <taxon>Bacteroidota</taxon>
        <taxon>Flavobacteriia</taxon>
        <taxon>Flavobacteriales</taxon>
        <taxon>Flavobacteriaceae</taxon>
        <taxon>Nonlabens</taxon>
    </lineage>
</organism>
<feature type="transmembrane region" description="Helical" evidence="1">
    <location>
        <begin position="105"/>
        <end position="122"/>
    </location>
</feature>
<dbReference type="AlphaFoldDB" id="A0A081DBG7"/>
<dbReference type="PANTHER" id="PTHR37308">
    <property type="entry name" value="INTEGRAL MEMBRANE PROTEIN"/>
    <property type="match status" value="1"/>
</dbReference>
<accession>A0A081DBG7</accession>
<sequence>MIPLKNQALKKYIATAIKGILMGAADVVPGVSGGTIAFITGIYEELIKTIDGLDIGVLKSFFKIGIAATFKNYNLGFLLSLITGIAISILSLSKLITYLLGAHPILVWSFFFGLVLASILYIAKQITHWNVTAITIMVIGAALSYWITVAEPVASPESWWYLLFSGFIAIIAMILPGVSGAFLLLLLGSYETVLSSITGFTEAILAGNWIVAWDYFTNLLMVAIGAILGIKLFSRALTWLFENHKNLTLALLTGFMIGSLNKLWPWKMILKTRINSHGEEVPFLEKSILPQNFSGDALILYAAILMVIGFLLILILEKVAHKKTD</sequence>
<dbReference type="EMBL" id="BBLG01000003">
    <property type="protein sequence ID" value="GAK76263.1"/>
    <property type="molecule type" value="Genomic_DNA"/>
</dbReference>
<feature type="transmembrane region" description="Helical" evidence="1">
    <location>
        <begin position="73"/>
        <end position="93"/>
    </location>
</feature>
<proteinExistence type="predicted"/>
<dbReference type="PANTHER" id="PTHR37308:SF1">
    <property type="entry name" value="POLYPRENYL-PHOSPHATE TRANSPORTER"/>
    <property type="match status" value="1"/>
</dbReference>
<feature type="transmembrane region" description="Helical" evidence="1">
    <location>
        <begin position="246"/>
        <end position="264"/>
    </location>
</feature>
<keyword evidence="1" id="KW-0812">Transmembrane</keyword>
<feature type="transmembrane region" description="Helical" evidence="1">
    <location>
        <begin position="216"/>
        <end position="234"/>
    </location>
</feature>
<protein>
    <submittedName>
        <fullName evidence="2">Integral membrane protein</fullName>
    </submittedName>
</protein>
<comment type="caution">
    <text evidence="2">The sequence shown here is derived from an EMBL/GenBank/DDBJ whole genome shotgun (WGS) entry which is preliminary data.</text>
</comment>
<evidence type="ECO:0000313" key="3">
    <source>
        <dbReference type="Proteomes" id="UP000028980"/>
    </source>
</evidence>
<dbReference type="InterPro" id="IPR007163">
    <property type="entry name" value="VCA0040-like"/>
</dbReference>
<keyword evidence="1" id="KW-0472">Membrane</keyword>
<keyword evidence="1" id="KW-1133">Transmembrane helix</keyword>
<dbReference type="Pfam" id="PF04018">
    <property type="entry name" value="VCA0040-like"/>
    <property type="match status" value="1"/>
</dbReference>
<reference evidence="2 3" key="1">
    <citation type="journal article" date="2014" name="Genome Announc.">
        <title>Draft Genome Sequences of Marine Flavobacterium Nonlabens Strains NR17, NR24, NR27, NR32, NR33, and Ara13.</title>
        <authorList>
            <person name="Nakanishi M."/>
            <person name="Meirelles P."/>
            <person name="Suzuki R."/>
            <person name="Takatani N."/>
            <person name="Mino S."/>
            <person name="Suda W."/>
            <person name="Oshima K."/>
            <person name="Hattori M."/>
            <person name="Ohkuma M."/>
            <person name="Hosokawa M."/>
            <person name="Miyashita K."/>
            <person name="Thompson F.L."/>
            <person name="Niwa A."/>
            <person name="Sawabe T."/>
            <person name="Sawabe T."/>
        </authorList>
    </citation>
    <scope>NUCLEOTIDE SEQUENCE [LARGE SCALE GENOMIC DNA]</scope>
    <source>
        <strain evidence="3">JCM19296</strain>
    </source>
</reference>
<feature type="transmembrane region" description="Helical" evidence="1">
    <location>
        <begin position="193"/>
        <end position="210"/>
    </location>
</feature>
<dbReference type="Proteomes" id="UP000028980">
    <property type="component" value="Unassembled WGS sequence"/>
</dbReference>